<evidence type="ECO:0000313" key="2">
    <source>
        <dbReference type="EMBL" id="UYF92470.1"/>
    </source>
</evidence>
<proteinExistence type="predicted"/>
<dbReference type="AlphaFoldDB" id="A0AA46P7S5"/>
<evidence type="ECO:0000259" key="1">
    <source>
        <dbReference type="Pfam" id="PF01814"/>
    </source>
</evidence>
<dbReference type="Pfam" id="PF01814">
    <property type="entry name" value="Hemerythrin"/>
    <property type="match status" value="1"/>
</dbReference>
<gene>
    <name evidence="2" type="ORF">OCS65_18505</name>
</gene>
<accession>A0AA46P7S5</accession>
<dbReference type="Gene3D" id="1.20.120.520">
    <property type="entry name" value="nmb1532 protein domain like"/>
    <property type="match status" value="1"/>
</dbReference>
<sequence>MGIVHSALRRDLERTRIVLTTEPYPDPRRRRGLAEHVLWMMRFLHIHHTGEDVGLWPLIRVKNPDAGALLDQMDADHQRIAPAITALEDAALAYRDDANARQPLLEALAGLTDVLLPHLRREELEMMPVVAATLTTAEYHDVEQEYFVRPKSFLELGAEAHWVIDGLGEDDRELIMHVVPAVPRFILLHGFARTYRRKSGLRWGHGPAAELPSLNLALLEGRS</sequence>
<dbReference type="EMBL" id="CP106982">
    <property type="protein sequence ID" value="UYF92470.1"/>
    <property type="molecule type" value="Genomic_DNA"/>
</dbReference>
<dbReference type="CDD" id="cd12108">
    <property type="entry name" value="Hr-like"/>
    <property type="match status" value="1"/>
</dbReference>
<reference evidence="2" key="1">
    <citation type="submission" date="2022-09" db="EMBL/GenBank/DDBJ databases">
        <title>The genome sequence of Rhodococcus aetherivorans N1.</title>
        <authorList>
            <person name="Jiang W."/>
        </authorList>
    </citation>
    <scope>NUCLEOTIDE SEQUENCE</scope>
    <source>
        <strain evidence="2">N1</strain>
    </source>
</reference>
<dbReference type="GeneID" id="83622453"/>
<feature type="domain" description="Hemerythrin-like" evidence="1">
    <location>
        <begin position="5"/>
        <end position="129"/>
    </location>
</feature>
<dbReference type="Proteomes" id="UP001163947">
    <property type="component" value="Chromosome"/>
</dbReference>
<dbReference type="InterPro" id="IPR012312">
    <property type="entry name" value="Hemerythrin-like"/>
</dbReference>
<organism evidence="2 3">
    <name type="scientific">Rhodococcus aetherivorans</name>
    <dbReference type="NCBI Taxonomy" id="191292"/>
    <lineage>
        <taxon>Bacteria</taxon>
        <taxon>Bacillati</taxon>
        <taxon>Actinomycetota</taxon>
        <taxon>Actinomycetes</taxon>
        <taxon>Mycobacteriales</taxon>
        <taxon>Nocardiaceae</taxon>
        <taxon>Rhodococcus</taxon>
    </lineage>
</organism>
<protein>
    <submittedName>
        <fullName evidence="2">Hemerythrin domain-containing protein</fullName>
    </submittedName>
</protein>
<name>A0AA46P7S5_9NOCA</name>
<evidence type="ECO:0000313" key="3">
    <source>
        <dbReference type="Proteomes" id="UP001163947"/>
    </source>
</evidence>
<dbReference type="RefSeq" id="WP_231771709.1">
    <property type="nucleotide sequence ID" value="NZ_CP069306.1"/>
</dbReference>